<keyword evidence="1" id="KW-0472">Membrane</keyword>
<accession>X1CWB3</accession>
<organism evidence="3">
    <name type="scientific">marine sediment metagenome</name>
    <dbReference type="NCBI Taxonomy" id="412755"/>
    <lineage>
        <taxon>unclassified sequences</taxon>
        <taxon>metagenomes</taxon>
        <taxon>ecological metagenomes</taxon>
    </lineage>
</organism>
<evidence type="ECO:0000256" key="1">
    <source>
        <dbReference type="SAM" id="Phobius"/>
    </source>
</evidence>
<gene>
    <name evidence="3" type="ORF">S01H4_61667</name>
</gene>
<reference evidence="3" key="1">
    <citation type="journal article" date="2014" name="Front. Microbiol.">
        <title>High frequency of phylogenetically diverse reductive dehalogenase-homologous genes in deep subseafloor sedimentary metagenomes.</title>
        <authorList>
            <person name="Kawai M."/>
            <person name="Futagami T."/>
            <person name="Toyoda A."/>
            <person name="Takaki Y."/>
            <person name="Nishi S."/>
            <person name="Hori S."/>
            <person name="Arai W."/>
            <person name="Tsubouchi T."/>
            <person name="Morono Y."/>
            <person name="Uchiyama I."/>
            <person name="Ito T."/>
            <person name="Fujiyama A."/>
            <person name="Inagaki F."/>
            <person name="Takami H."/>
        </authorList>
    </citation>
    <scope>NUCLEOTIDE SEQUENCE</scope>
    <source>
        <strain evidence="3">Expedition CK06-06</strain>
    </source>
</reference>
<feature type="transmembrane region" description="Helical" evidence="1">
    <location>
        <begin position="27"/>
        <end position="47"/>
    </location>
</feature>
<keyword evidence="1" id="KW-1133">Transmembrane helix</keyword>
<protein>
    <recommendedName>
        <fullName evidence="2">Creatinase N-terminal domain-containing protein</fullName>
    </recommendedName>
</protein>
<name>X1CWB3_9ZZZZ</name>
<dbReference type="SUPFAM" id="SSF53092">
    <property type="entry name" value="Creatinase/prolidase N-terminal domain"/>
    <property type="match status" value="1"/>
</dbReference>
<dbReference type="Pfam" id="PF01321">
    <property type="entry name" value="Creatinase_N"/>
    <property type="match status" value="1"/>
</dbReference>
<dbReference type="InterPro" id="IPR000587">
    <property type="entry name" value="Creatinase_N"/>
</dbReference>
<dbReference type="AlphaFoldDB" id="X1CWB3"/>
<evidence type="ECO:0000259" key="2">
    <source>
        <dbReference type="Pfam" id="PF01321"/>
    </source>
</evidence>
<feature type="non-terminal residue" evidence="3">
    <location>
        <position position="91"/>
    </location>
</feature>
<comment type="caution">
    <text evidence="3">The sequence shown here is derived from an EMBL/GenBank/DDBJ whole genome shotgun (WGS) entry which is preliminary data.</text>
</comment>
<feature type="domain" description="Creatinase N-terminal" evidence="2">
    <location>
        <begin position="14"/>
        <end position="80"/>
    </location>
</feature>
<evidence type="ECO:0000313" key="3">
    <source>
        <dbReference type="EMBL" id="GAH12791.1"/>
    </source>
</evidence>
<keyword evidence="1" id="KW-0812">Transmembrane</keyword>
<proteinExistence type="predicted"/>
<dbReference type="EMBL" id="BART01036619">
    <property type="protein sequence ID" value="GAH12791.1"/>
    <property type="molecule type" value="Genomic_DNA"/>
</dbReference>
<dbReference type="InterPro" id="IPR029149">
    <property type="entry name" value="Creatin/AminoP/Spt16_N"/>
</dbReference>
<sequence>MNKYAISKDNHLKRIEKVRNFMDKEELGSMVFFSPLSIYYLTGYHFIATERPVCLVLPRSKEPWFYVPRLEQEHLIEKIPWVEREIYFEYP</sequence>
<dbReference type="Gene3D" id="3.40.350.10">
    <property type="entry name" value="Creatinase/prolidase N-terminal domain"/>
    <property type="match status" value="1"/>
</dbReference>